<name>A0A4S4NL98_9BACT</name>
<evidence type="ECO:0000259" key="2">
    <source>
        <dbReference type="Pfam" id="PF03795"/>
    </source>
</evidence>
<feature type="domain" description="YCII-related" evidence="2">
    <location>
        <begin position="85"/>
        <end position="153"/>
    </location>
</feature>
<dbReference type="OrthoDB" id="8481699at2"/>
<dbReference type="Pfam" id="PF03795">
    <property type="entry name" value="YCII"/>
    <property type="match status" value="1"/>
</dbReference>
<comment type="similarity">
    <text evidence="1">Belongs to the YciI family.</text>
</comment>
<keyword evidence="4" id="KW-1185">Reference proteome</keyword>
<dbReference type="InterPro" id="IPR005545">
    <property type="entry name" value="YCII"/>
</dbReference>
<dbReference type="SUPFAM" id="SSF54909">
    <property type="entry name" value="Dimeric alpha+beta barrel"/>
    <property type="match status" value="1"/>
</dbReference>
<dbReference type="RefSeq" id="WP_136458134.1">
    <property type="nucleotide sequence ID" value="NZ_SRSF01000002.1"/>
</dbReference>
<dbReference type="AlphaFoldDB" id="A0A4S4NL98"/>
<evidence type="ECO:0000256" key="1">
    <source>
        <dbReference type="ARBA" id="ARBA00007689"/>
    </source>
</evidence>
<evidence type="ECO:0000313" key="4">
    <source>
        <dbReference type="Proteomes" id="UP000308528"/>
    </source>
</evidence>
<dbReference type="Proteomes" id="UP000308528">
    <property type="component" value="Unassembled WGS sequence"/>
</dbReference>
<organism evidence="3 4">
    <name type="scientific">Neolewinella litorea</name>
    <dbReference type="NCBI Taxonomy" id="2562452"/>
    <lineage>
        <taxon>Bacteria</taxon>
        <taxon>Pseudomonadati</taxon>
        <taxon>Bacteroidota</taxon>
        <taxon>Saprospiria</taxon>
        <taxon>Saprospirales</taxon>
        <taxon>Lewinellaceae</taxon>
        <taxon>Neolewinella</taxon>
    </lineage>
</organism>
<accession>A0A4S4NL98</accession>
<protein>
    <recommendedName>
        <fullName evidence="2">YCII-related domain-containing protein</fullName>
    </recommendedName>
</protein>
<comment type="caution">
    <text evidence="3">The sequence shown here is derived from an EMBL/GenBank/DDBJ whole genome shotgun (WGS) entry which is preliminary data.</text>
</comment>
<gene>
    <name evidence="3" type="ORF">E4021_07985</name>
</gene>
<dbReference type="Gene3D" id="3.30.70.1060">
    <property type="entry name" value="Dimeric alpha+beta barrel"/>
    <property type="match status" value="1"/>
</dbReference>
<dbReference type="InterPro" id="IPR011008">
    <property type="entry name" value="Dimeric_a/b-barrel"/>
</dbReference>
<evidence type="ECO:0000313" key="3">
    <source>
        <dbReference type="EMBL" id="THH40659.1"/>
    </source>
</evidence>
<sequence>MPEDKARWSGLGESRYFGAITNPAAAVKPYPFFSLLLLFFACTDSGPAPVPYTAAGVNEELIEEYGADAYGMKPYVMAFLRTGPNRSPDSTAAAELQRAHLENIERMAEAGDLVLAGPFLDEGELRGIYVFNVATVEEARALTASDPAVRAGTLVMELHSWYGSAGLMGLNELHRTLESRSPSQ</sequence>
<reference evidence="3 4" key="1">
    <citation type="submission" date="2019-04" db="EMBL/GenBank/DDBJ databases">
        <title>Lewinella litorea sp. nov., isolated from a marine sand.</title>
        <authorList>
            <person name="Yoon J.-H."/>
        </authorList>
    </citation>
    <scope>NUCLEOTIDE SEQUENCE [LARGE SCALE GENOMIC DNA]</scope>
    <source>
        <strain evidence="3 4">HSMS-39</strain>
    </source>
</reference>
<proteinExistence type="inferred from homology"/>
<dbReference type="EMBL" id="SRSF01000002">
    <property type="protein sequence ID" value="THH40659.1"/>
    <property type="molecule type" value="Genomic_DNA"/>
</dbReference>